<evidence type="ECO:0000313" key="3">
    <source>
        <dbReference type="Proteomes" id="UP001642487"/>
    </source>
</evidence>
<accession>A0ABP0XXW8</accession>
<dbReference type="Proteomes" id="UP001642487">
    <property type="component" value="Chromosome 10"/>
</dbReference>
<dbReference type="PANTHER" id="PTHR47000">
    <property type="entry name" value="ADENINE NUCLEOTIDE ALPHA HYDROLASES-LIKE SUPERFAMILY PROTEIN"/>
    <property type="match status" value="1"/>
</dbReference>
<evidence type="ECO:0000259" key="1">
    <source>
        <dbReference type="Pfam" id="PF00582"/>
    </source>
</evidence>
<gene>
    <name evidence="2" type="ORF">CITCOLO1_LOCUS3889</name>
</gene>
<dbReference type="PANTHER" id="PTHR47000:SF3">
    <property type="entry name" value="ADENINE NUCLEOTIDE ALPHA HYDROLASES-LIKE SUPERFAMILY PROTEIN"/>
    <property type="match status" value="1"/>
</dbReference>
<reference evidence="2 3" key="1">
    <citation type="submission" date="2024-03" db="EMBL/GenBank/DDBJ databases">
        <authorList>
            <person name="Gkanogiannis A."/>
            <person name="Becerra Lopez-Lavalle L."/>
        </authorList>
    </citation>
    <scope>NUCLEOTIDE SEQUENCE [LARGE SCALE GENOMIC DNA]</scope>
</reference>
<dbReference type="SUPFAM" id="SSF52402">
    <property type="entry name" value="Adenine nucleotide alpha hydrolases-like"/>
    <property type="match status" value="1"/>
</dbReference>
<feature type="domain" description="UspA" evidence="1">
    <location>
        <begin position="53"/>
        <end position="203"/>
    </location>
</feature>
<protein>
    <recommendedName>
        <fullName evidence="1">UspA domain-containing protein</fullName>
    </recommendedName>
</protein>
<dbReference type="EMBL" id="OZ021744">
    <property type="protein sequence ID" value="CAK9312206.1"/>
    <property type="molecule type" value="Genomic_DNA"/>
</dbReference>
<dbReference type="CDD" id="cd00293">
    <property type="entry name" value="USP-like"/>
    <property type="match status" value="1"/>
</dbReference>
<dbReference type="InterPro" id="IPR006016">
    <property type="entry name" value="UspA"/>
</dbReference>
<organism evidence="2 3">
    <name type="scientific">Citrullus colocynthis</name>
    <name type="common">colocynth</name>
    <dbReference type="NCBI Taxonomy" id="252529"/>
    <lineage>
        <taxon>Eukaryota</taxon>
        <taxon>Viridiplantae</taxon>
        <taxon>Streptophyta</taxon>
        <taxon>Embryophyta</taxon>
        <taxon>Tracheophyta</taxon>
        <taxon>Spermatophyta</taxon>
        <taxon>Magnoliopsida</taxon>
        <taxon>eudicotyledons</taxon>
        <taxon>Gunneridae</taxon>
        <taxon>Pentapetalae</taxon>
        <taxon>rosids</taxon>
        <taxon>fabids</taxon>
        <taxon>Cucurbitales</taxon>
        <taxon>Cucurbitaceae</taxon>
        <taxon>Benincaseae</taxon>
        <taxon>Citrullus</taxon>
    </lineage>
</organism>
<name>A0ABP0XXW8_9ROSI</name>
<sequence length="226" mass="25741">MACFLVCSKPQQKNPISDSVENVQKKELLGIGVSGEEDFSSDSSKALSQNGNRVMVVVDWSVEAKEALEWTLSHAVQNNDTIVLVHVLKSLKLQGFEFGNKVKYIKAYKLLFSLRNMCLKTRPQVQVEIALLEGKERGPIIVEEAKKHKLSLLVLGQRKRPILRRLLNRWTTRRSRRRGKKKTCRATAKYCIQNSSCMTIAVRKKSKQIGGYLITTKSHKNFWLLA</sequence>
<keyword evidence="3" id="KW-1185">Reference proteome</keyword>
<dbReference type="Gene3D" id="3.40.50.620">
    <property type="entry name" value="HUPs"/>
    <property type="match status" value="1"/>
</dbReference>
<dbReference type="InterPro" id="IPR014729">
    <property type="entry name" value="Rossmann-like_a/b/a_fold"/>
</dbReference>
<dbReference type="Pfam" id="PF00582">
    <property type="entry name" value="Usp"/>
    <property type="match status" value="1"/>
</dbReference>
<proteinExistence type="predicted"/>
<evidence type="ECO:0000313" key="2">
    <source>
        <dbReference type="EMBL" id="CAK9312206.1"/>
    </source>
</evidence>